<protein>
    <submittedName>
        <fullName evidence="2">Uncharacterized protein</fullName>
    </submittedName>
</protein>
<keyword evidence="1" id="KW-0812">Transmembrane</keyword>
<gene>
    <name evidence="2" type="ORF">BKP45_05085</name>
</gene>
<proteinExistence type="predicted"/>
<dbReference type="STRING" id="472963.BKP45_05085"/>
<keyword evidence="3" id="KW-1185">Reference proteome</keyword>
<dbReference type="EMBL" id="MLQS01000001">
    <property type="protein sequence ID" value="OIJ22053.1"/>
    <property type="molecule type" value="Genomic_DNA"/>
</dbReference>
<evidence type="ECO:0000313" key="3">
    <source>
        <dbReference type="Proteomes" id="UP000180057"/>
    </source>
</evidence>
<feature type="transmembrane region" description="Helical" evidence="1">
    <location>
        <begin position="61"/>
        <end position="79"/>
    </location>
</feature>
<dbReference type="Proteomes" id="UP000180057">
    <property type="component" value="Unassembled WGS sequence"/>
</dbReference>
<reference evidence="2 3" key="1">
    <citation type="submission" date="2016-10" db="EMBL/GenBank/DDBJ databases">
        <title>Draft genome sequences of four alkaliphilic bacteria belonging to the Anaerobacillus genus.</title>
        <authorList>
            <person name="Bassil N.M."/>
            <person name="Lloyd J.R."/>
        </authorList>
    </citation>
    <scope>NUCLEOTIDE SEQUENCE [LARGE SCALE GENOMIC DNA]</scope>
    <source>
        <strain evidence="2 3">DSM 22531</strain>
    </source>
</reference>
<dbReference type="RefSeq" id="WP_071388623.1">
    <property type="nucleotide sequence ID" value="NZ_MLQS01000001.1"/>
</dbReference>
<sequence length="181" mass="20317">MIELMMLPIVAGILGDSFGRLFTTIWDGISWLGSTIADFFQWLGGLIWDAIVWLGELLGDLFNVLLDLLLSFFELIYALIDGLLYFLYMIGVLAVKLFMIFFELAKIIFSFFVGLGNTLTSLSYTPQSSGGHGYSQMIGQIFNAMEPLQLNVVAYILLFIIWLFTAFQVIKLLSNIRVGGD</sequence>
<feature type="transmembrane region" description="Helical" evidence="1">
    <location>
        <begin position="29"/>
        <end position="54"/>
    </location>
</feature>
<comment type="caution">
    <text evidence="2">The sequence shown here is derived from an EMBL/GenBank/DDBJ whole genome shotgun (WGS) entry which is preliminary data.</text>
</comment>
<keyword evidence="1" id="KW-1133">Transmembrane helix</keyword>
<accession>A0A1S2MC82</accession>
<name>A0A1S2MC82_9BACI</name>
<keyword evidence="1" id="KW-0472">Membrane</keyword>
<feature type="transmembrane region" description="Helical" evidence="1">
    <location>
        <begin position="107"/>
        <end position="125"/>
    </location>
</feature>
<evidence type="ECO:0000256" key="1">
    <source>
        <dbReference type="SAM" id="Phobius"/>
    </source>
</evidence>
<evidence type="ECO:0000313" key="2">
    <source>
        <dbReference type="EMBL" id="OIJ22053.1"/>
    </source>
</evidence>
<feature type="transmembrane region" description="Helical" evidence="1">
    <location>
        <begin position="152"/>
        <end position="173"/>
    </location>
</feature>
<dbReference type="AlphaFoldDB" id="A0A1S2MC82"/>
<organism evidence="2 3">
    <name type="scientific">Anaerobacillus alkalidiazotrophicus</name>
    <dbReference type="NCBI Taxonomy" id="472963"/>
    <lineage>
        <taxon>Bacteria</taxon>
        <taxon>Bacillati</taxon>
        <taxon>Bacillota</taxon>
        <taxon>Bacilli</taxon>
        <taxon>Bacillales</taxon>
        <taxon>Bacillaceae</taxon>
        <taxon>Anaerobacillus</taxon>
    </lineage>
</organism>